<feature type="domain" description="Myb-like" evidence="2">
    <location>
        <begin position="33"/>
        <end position="85"/>
    </location>
</feature>
<keyword evidence="4" id="KW-1185">Reference proteome</keyword>
<accession>D8LUY1</accession>
<evidence type="ECO:0000256" key="1">
    <source>
        <dbReference type="SAM" id="MobiDB-lite"/>
    </source>
</evidence>
<dbReference type="InterPro" id="IPR009057">
    <property type="entry name" value="Homeodomain-like_sf"/>
</dbReference>
<dbReference type="Proteomes" id="UP000008312">
    <property type="component" value="Unassembled WGS sequence"/>
</dbReference>
<dbReference type="InterPro" id="IPR001005">
    <property type="entry name" value="SANT/Myb"/>
</dbReference>
<dbReference type="Pfam" id="PF00249">
    <property type="entry name" value="Myb_DNA-binding"/>
    <property type="match status" value="1"/>
</dbReference>
<dbReference type="AlphaFoldDB" id="D8LUY1"/>
<dbReference type="SUPFAM" id="SSF57850">
    <property type="entry name" value="RING/U-box"/>
    <property type="match status" value="1"/>
</dbReference>
<feature type="region of interest" description="Disordered" evidence="1">
    <location>
        <begin position="113"/>
        <end position="153"/>
    </location>
</feature>
<dbReference type="RefSeq" id="XP_012893668.1">
    <property type="nucleotide sequence ID" value="XM_013038214.1"/>
</dbReference>
<evidence type="ECO:0000313" key="4">
    <source>
        <dbReference type="Proteomes" id="UP000008312"/>
    </source>
</evidence>
<proteinExistence type="predicted"/>
<dbReference type="GeneID" id="24917394"/>
<gene>
    <name evidence="3" type="ORF">GSBLH_T00000072001</name>
</gene>
<feature type="compositionally biased region" description="Acidic residues" evidence="1">
    <location>
        <begin position="137"/>
        <end position="147"/>
    </location>
</feature>
<reference evidence="3" key="1">
    <citation type="submission" date="2010-02" db="EMBL/GenBank/DDBJ databases">
        <title>Sequencing and annotation of the Blastocystis hominis genome.</title>
        <authorList>
            <person name="Wincker P."/>
        </authorList>
    </citation>
    <scope>NUCLEOTIDE SEQUENCE</scope>
    <source>
        <strain evidence="3">Singapore isolate B</strain>
    </source>
</reference>
<dbReference type="InterPro" id="IPR013083">
    <property type="entry name" value="Znf_RING/FYVE/PHD"/>
</dbReference>
<feature type="compositionally biased region" description="Basic residues" evidence="1">
    <location>
        <begin position="116"/>
        <end position="132"/>
    </location>
</feature>
<dbReference type="OrthoDB" id="6781668at2759"/>
<dbReference type="PROSITE" id="PS50090">
    <property type="entry name" value="MYB_LIKE"/>
    <property type="match status" value="1"/>
</dbReference>
<dbReference type="SUPFAM" id="SSF46689">
    <property type="entry name" value="Homeodomain-like"/>
    <property type="match status" value="1"/>
</dbReference>
<evidence type="ECO:0000313" key="3">
    <source>
        <dbReference type="EMBL" id="CBK19620.2"/>
    </source>
</evidence>
<dbReference type="Gene3D" id="1.10.10.60">
    <property type="entry name" value="Homeodomain-like"/>
    <property type="match status" value="1"/>
</dbReference>
<protein>
    <recommendedName>
        <fullName evidence="2">Myb-like domain-containing protein</fullName>
    </recommendedName>
</protein>
<dbReference type="CDD" id="cd00167">
    <property type="entry name" value="SANT"/>
    <property type="match status" value="1"/>
</dbReference>
<dbReference type="Gene3D" id="3.30.40.10">
    <property type="entry name" value="Zinc/RING finger domain, C3HC4 (zinc finger)"/>
    <property type="match status" value="1"/>
</dbReference>
<sequence>MLRQLGWSEARIKAFRNRETNPNQYYYRFNDPGEPQATGKWSQKDKALFLKLIAQNGVDYRWGIFSMKIPGRVGYQCSNFYRQLVRDGEIKDENYEVNSDGKLVFRLRNSAGKNMEKRKRAGTSTSKTRKRARQESSSDEEAEEEEKGEVLPVGESGWSERKDYIDPMTMMPVQTPAISPYGHVMGYDSWVKVLNRNPKNTCPFTKKKLTRRSLVKLTFENIDEYRDKIIKVNGFDAEFHEKE</sequence>
<dbReference type="InParanoid" id="D8LUY1"/>
<dbReference type="EMBL" id="FN668638">
    <property type="protein sequence ID" value="CBK19620.2"/>
    <property type="molecule type" value="Genomic_DNA"/>
</dbReference>
<name>D8LUY1_BLAHO</name>
<organism evidence="3">
    <name type="scientific">Blastocystis hominis</name>
    <dbReference type="NCBI Taxonomy" id="12968"/>
    <lineage>
        <taxon>Eukaryota</taxon>
        <taxon>Sar</taxon>
        <taxon>Stramenopiles</taxon>
        <taxon>Bigyra</taxon>
        <taxon>Opalozoa</taxon>
        <taxon>Opalinata</taxon>
        <taxon>Blastocystidae</taxon>
        <taxon>Blastocystis</taxon>
    </lineage>
</organism>
<evidence type="ECO:0000259" key="2">
    <source>
        <dbReference type="PROSITE" id="PS50090"/>
    </source>
</evidence>